<dbReference type="EMBL" id="ML976618">
    <property type="protein sequence ID" value="KAF1841919.1"/>
    <property type="molecule type" value="Genomic_DNA"/>
</dbReference>
<evidence type="ECO:0008006" key="3">
    <source>
        <dbReference type="Google" id="ProtNLM"/>
    </source>
</evidence>
<dbReference type="GeneID" id="63849374"/>
<keyword evidence="2" id="KW-1185">Reference proteome</keyword>
<evidence type="ECO:0000313" key="1">
    <source>
        <dbReference type="EMBL" id="KAF1841919.1"/>
    </source>
</evidence>
<organism evidence="1 2">
    <name type="scientific">Cucurbitaria berberidis CBS 394.84</name>
    <dbReference type="NCBI Taxonomy" id="1168544"/>
    <lineage>
        <taxon>Eukaryota</taxon>
        <taxon>Fungi</taxon>
        <taxon>Dikarya</taxon>
        <taxon>Ascomycota</taxon>
        <taxon>Pezizomycotina</taxon>
        <taxon>Dothideomycetes</taxon>
        <taxon>Pleosporomycetidae</taxon>
        <taxon>Pleosporales</taxon>
        <taxon>Pleosporineae</taxon>
        <taxon>Cucurbitariaceae</taxon>
        <taxon>Cucurbitaria</taxon>
    </lineage>
</organism>
<accession>A0A9P4GAF1</accession>
<gene>
    <name evidence="1" type="ORF">K460DRAFT_358611</name>
</gene>
<reference evidence="1" key="1">
    <citation type="submission" date="2020-01" db="EMBL/GenBank/DDBJ databases">
        <authorList>
            <consortium name="DOE Joint Genome Institute"/>
            <person name="Haridas S."/>
            <person name="Albert R."/>
            <person name="Binder M."/>
            <person name="Bloem J."/>
            <person name="Labutti K."/>
            <person name="Salamov A."/>
            <person name="Andreopoulos B."/>
            <person name="Baker S.E."/>
            <person name="Barry K."/>
            <person name="Bills G."/>
            <person name="Bluhm B.H."/>
            <person name="Cannon C."/>
            <person name="Castanera R."/>
            <person name="Culley D.E."/>
            <person name="Daum C."/>
            <person name="Ezra D."/>
            <person name="Gonzalez J.B."/>
            <person name="Henrissat B."/>
            <person name="Kuo A."/>
            <person name="Liang C."/>
            <person name="Lipzen A."/>
            <person name="Lutzoni F."/>
            <person name="Magnuson J."/>
            <person name="Mondo S."/>
            <person name="Nolan M."/>
            <person name="Ohm R."/>
            <person name="Pangilinan J."/>
            <person name="Park H.-J."/>
            <person name="Ramirez L."/>
            <person name="Alfaro M."/>
            <person name="Sun H."/>
            <person name="Tritt A."/>
            <person name="Yoshinaga Y."/>
            <person name="Zwiers L.-H."/>
            <person name="Turgeon B.G."/>
            <person name="Goodwin S.B."/>
            <person name="Spatafora J.W."/>
            <person name="Crous P.W."/>
            <person name="Grigoriev I.V."/>
        </authorList>
    </citation>
    <scope>NUCLEOTIDE SEQUENCE</scope>
    <source>
        <strain evidence="1">CBS 394.84</strain>
    </source>
</reference>
<comment type="caution">
    <text evidence="1">The sequence shown here is derived from an EMBL/GenBank/DDBJ whole genome shotgun (WGS) entry which is preliminary data.</text>
</comment>
<name>A0A9P4GAF1_9PLEO</name>
<dbReference type="RefSeq" id="XP_040784482.1">
    <property type="nucleotide sequence ID" value="XM_040932122.1"/>
</dbReference>
<dbReference type="OrthoDB" id="5130013at2759"/>
<dbReference type="AlphaFoldDB" id="A0A9P4GAF1"/>
<sequence>MALSSSTQASRAVLYSLLALASYHRGDDLAFASRMHQVALETLLHATGPEMDADVIIEHIATGLILCVVEMQRIPERDSGWQMKPTLGDDASIILGWVYYFDVLTRFSIRHWRTESIQSTAVELGLNTSGSSACAMQYLIARKSFAREIPTMWRMANTCAGDHSS</sequence>
<dbReference type="Proteomes" id="UP000800039">
    <property type="component" value="Unassembled WGS sequence"/>
</dbReference>
<protein>
    <recommendedName>
        <fullName evidence="3">Transcription factor domain-containing protein</fullName>
    </recommendedName>
</protein>
<evidence type="ECO:0000313" key="2">
    <source>
        <dbReference type="Proteomes" id="UP000800039"/>
    </source>
</evidence>
<proteinExistence type="predicted"/>